<dbReference type="OrthoDB" id="1711094at2"/>
<evidence type="ECO:0000313" key="3">
    <source>
        <dbReference type="EMBL" id="KXG77108.1"/>
    </source>
</evidence>
<protein>
    <recommendedName>
        <fullName evidence="2">DUF4367 domain-containing protein</fullName>
    </recommendedName>
</protein>
<comment type="caution">
    <text evidence="3">The sequence shown here is derived from an EMBL/GenBank/DDBJ whole genome shotgun (WGS) entry which is preliminary data.</text>
</comment>
<dbReference type="STRING" id="520762.AN619_06380"/>
<sequence>MTINFTDDMLKKAVIKADIYEIETLPTDDEIEYEFSNEFKRKMKKLIRQSKTRSPVGAMAFLRRRAVAFVAAIIILFASAMSVSAVRAAVFEFITEVYEKFTHIFFNESRSSQDAADGFAIYEPAYIPEGFKLVNKNTDGLVLLEYEKENDFISYSQQCLENVSININTEGVKLEELEFKGLPAKYYSNQGVQNLLWYDDKYMYMVSSTLDRDIVFKIAESVEITGTDLSP</sequence>
<keyword evidence="4" id="KW-1185">Reference proteome</keyword>
<evidence type="ECO:0000256" key="1">
    <source>
        <dbReference type="SAM" id="Phobius"/>
    </source>
</evidence>
<reference evidence="3 4" key="1">
    <citation type="submission" date="2015-12" db="EMBL/GenBank/DDBJ databases">
        <title>Draft genome sequence of the thermoanaerobe Thermotalea metallivorans, an isolate from the runoff channel of the Great Artesian Basin, Australia.</title>
        <authorList>
            <person name="Patel B.K."/>
        </authorList>
    </citation>
    <scope>NUCLEOTIDE SEQUENCE [LARGE SCALE GENOMIC DNA]</scope>
    <source>
        <strain evidence="3 4">B2-1</strain>
    </source>
</reference>
<dbReference type="InterPro" id="IPR025377">
    <property type="entry name" value="DUF4367"/>
</dbReference>
<gene>
    <name evidence="3" type="ORF">AN619_06380</name>
</gene>
<proteinExistence type="predicted"/>
<dbReference type="PATRIC" id="fig|520762.4.peg.715"/>
<dbReference type="RefSeq" id="WP_068555016.1">
    <property type="nucleotide sequence ID" value="NZ_LOEE01000019.1"/>
</dbReference>
<keyword evidence="1" id="KW-0472">Membrane</keyword>
<feature type="domain" description="DUF4367" evidence="2">
    <location>
        <begin position="122"/>
        <end position="222"/>
    </location>
</feature>
<name>A0A140L983_9FIRM</name>
<dbReference type="EMBL" id="LOEE01000019">
    <property type="protein sequence ID" value="KXG77108.1"/>
    <property type="molecule type" value="Genomic_DNA"/>
</dbReference>
<dbReference type="Proteomes" id="UP000070456">
    <property type="component" value="Unassembled WGS sequence"/>
</dbReference>
<feature type="transmembrane region" description="Helical" evidence="1">
    <location>
        <begin position="66"/>
        <end position="86"/>
    </location>
</feature>
<dbReference type="Pfam" id="PF14285">
    <property type="entry name" value="DUF4367"/>
    <property type="match status" value="1"/>
</dbReference>
<keyword evidence="1" id="KW-1133">Transmembrane helix</keyword>
<organism evidence="3 4">
    <name type="scientific">Thermotalea metallivorans</name>
    <dbReference type="NCBI Taxonomy" id="520762"/>
    <lineage>
        <taxon>Bacteria</taxon>
        <taxon>Bacillati</taxon>
        <taxon>Bacillota</taxon>
        <taxon>Clostridia</taxon>
        <taxon>Peptostreptococcales</taxon>
        <taxon>Thermotaleaceae</taxon>
        <taxon>Thermotalea</taxon>
    </lineage>
</organism>
<evidence type="ECO:0000259" key="2">
    <source>
        <dbReference type="Pfam" id="PF14285"/>
    </source>
</evidence>
<evidence type="ECO:0000313" key="4">
    <source>
        <dbReference type="Proteomes" id="UP000070456"/>
    </source>
</evidence>
<accession>A0A140L983</accession>
<dbReference type="AlphaFoldDB" id="A0A140L983"/>
<keyword evidence="1" id="KW-0812">Transmembrane</keyword>